<comment type="similarity">
    <text evidence="1 3">Belongs to the short-chain dehydrogenases/reductases (SDR) family.</text>
</comment>
<dbReference type="PANTHER" id="PTHR42760">
    <property type="entry name" value="SHORT-CHAIN DEHYDROGENASES/REDUCTASES FAMILY MEMBER"/>
    <property type="match status" value="1"/>
</dbReference>
<dbReference type="PROSITE" id="PS00061">
    <property type="entry name" value="ADH_SHORT"/>
    <property type="match status" value="1"/>
</dbReference>
<organism evidence="4 5">
    <name type="scientific">Canariomyces notabilis</name>
    <dbReference type="NCBI Taxonomy" id="2074819"/>
    <lineage>
        <taxon>Eukaryota</taxon>
        <taxon>Fungi</taxon>
        <taxon>Dikarya</taxon>
        <taxon>Ascomycota</taxon>
        <taxon>Pezizomycotina</taxon>
        <taxon>Sordariomycetes</taxon>
        <taxon>Sordariomycetidae</taxon>
        <taxon>Sordariales</taxon>
        <taxon>Chaetomiaceae</taxon>
        <taxon>Canariomyces</taxon>
    </lineage>
</organism>
<dbReference type="GO" id="GO:0016616">
    <property type="term" value="F:oxidoreductase activity, acting on the CH-OH group of donors, NAD or NADP as acceptor"/>
    <property type="evidence" value="ECO:0007669"/>
    <property type="project" value="TreeGrafter"/>
</dbReference>
<dbReference type="AlphaFoldDB" id="A0AAN6TE17"/>
<dbReference type="GO" id="GO:0048038">
    <property type="term" value="F:quinone binding"/>
    <property type="evidence" value="ECO:0007669"/>
    <property type="project" value="TreeGrafter"/>
</dbReference>
<sequence>MFLLRARHSAILRPAPLAPLTRLSGRRIPNPHFQARFLSNTTTLREDQAKTRTAIVTGASRGIGRAIAVRLAQDGYAVTVNDLPSLQTELESLAGELRSTFGAERAYAHTADVSSPEQVAGLVQASIARLGPLDTFVANAGIAQVKPLLELTPEDWKRMFEVNVAGVHYCFQEAARAMIAHGTKNGMGEGKGKVGVRGKLISAASIVAFKPFARLGHYSASKWAVRGLTQVYAMELAKYGITVNAYAPGIVDTKMWELIDDGLGKMEGKPKGEMIRRYSDQLIALGRTSVPEDVAGLVSFLAGKDADYITGQTYIVDGGIIYT</sequence>
<dbReference type="PANTHER" id="PTHR42760:SF121">
    <property type="entry name" value="3-OXOACYL-(ACYL-CARRIER-PROTEIN) REDUCTASE"/>
    <property type="match status" value="1"/>
</dbReference>
<evidence type="ECO:0000313" key="4">
    <source>
        <dbReference type="EMBL" id="KAK4112709.1"/>
    </source>
</evidence>
<accession>A0AAN6TE17</accession>
<dbReference type="GO" id="GO:0006633">
    <property type="term" value="P:fatty acid biosynthetic process"/>
    <property type="evidence" value="ECO:0007669"/>
    <property type="project" value="TreeGrafter"/>
</dbReference>
<gene>
    <name evidence="4" type="ORF">N656DRAFT_778926</name>
</gene>
<name>A0AAN6TE17_9PEZI</name>
<evidence type="ECO:0000256" key="3">
    <source>
        <dbReference type="RuleBase" id="RU000363"/>
    </source>
</evidence>
<keyword evidence="2" id="KW-0521">NADP</keyword>
<dbReference type="Pfam" id="PF00106">
    <property type="entry name" value="adh_short"/>
    <property type="match status" value="1"/>
</dbReference>
<evidence type="ECO:0000256" key="2">
    <source>
        <dbReference type="ARBA" id="ARBA00022857"/>
    </source>
</evidence>
<reference evidence="4" key="2">
    <citation type="submission" date="2023-05" db="EMBL/GenBank/DDBJ databases">
        <authorList>
            <consortium name="Lawrence Berkeley National Laboratory"/>
            <person name="Steindorff A."/>
            <person name="Hensen N."/>
            <person name="Bonometti L."/>
            <person name="Westerberg I."/>
            <person name="Brannstrom I.O."/>
            <person name="Guillou S."/>
            <person name="Cros-Aarteil S."/>
            <person name="Calhoun S."/>
            <person name="Haridas S."/>
            <person name="Kuo A."/>
            <person name="Mondo S."/>
            <person name="Pangilinan J."/>
            <person name="Riley R."/>
            <person name="Labutti K."/>
            <person name="Andreopoulos B."/>
            <person name="Lipzen A."/>
            <person name="Chen C."/>
            <person name="Yanf M."/>
            <person name="Daum C."/>
            <person name="Ng V."/>
            <person name="Clum A."/>
            <person name="Ohm R."/>
            <person name="Martin F."/>
            <person name="Silar P."/>
            <person name="Natvig D."/>
            <person name="Lalanne C."/>
            <person name="Gautier V."/>
            <person name="Ament-Velasquez S.L."/>
            <person name="Kruys A."/>
            <person name="Hutchinson M.I."/>
            <person name="Powell A.J."/>
            <person name="Barry K."/>
            <person name="Miller A.N."/>
            <person name="Grigoriev I.V."/>
            <person name="Debuchy R."/>
            <person name="Gladieux P."/>
            <person name="Thoren M.H."/>
            <person name="Johannesson H."/>
        </authorList>
    </citation>
    <scope>NUCLEOTIDE SEQUENCE</scope>
    <source>
        <strain evidence="4">CBS 508.74</strain>
    </source>
</reference>
<dbReference type="EMBL" id="MU853341">
    <property type="protein sequence ID" value="KAK4112709.1"/>
    <property type="molecule type" value="Genomic_DNA"/>
</dbReference>
<comment type="caution">
    <text evidence="4">The sequence shown here is derived from an EMBL/GenBank/DDBJ whole genome shotgun (WGS) entry which is preliminary data.</text>
</comment>
<dbReference type="Proteomes" id="UP001302812">
    <property type="component" value="Unassembled WGS sequence"/>
</dbReference>
<dbReference type="PRINTS" id="PR00080">
    <property type="entry name" value="SDRFAMILY"/>
</dbReference>
<dbReference type="InterPro" id="IPR002347">
    <property type="entry name" value="SDR_fam"/>
</dbReference>
<evidence type="ECO:0000256" key="1">
    <source>
        <dbReference type="ARBA" id="ARBA00006484"/>
    </source>
</evidence>
<dbReference type="GeneID" id="89939225"/>
<protein>
    <submittedName>
        <fullName evidence="4">NAD(P)-binding protein</fullName>
    </submittedName>
</protein>
<dbReference type="InterPro" id="IPR036291">
    <property type="entry name" value="NAD(P)-bd_dom_sf"/>
</dbReference>
<dbReference type="RefSeq" id="XP_064670279.1">
    <property type="nucleotide sequence ID" value="XM_064815100.1"/>
</dbReference>
<dbReference type="InterPro" id="IPR020904">
    <property type="entry name" value="Sc_DH/Rdtase_CS"/>
</dbReference>
<dbReference type="Gene3D" id="3.40.50.720">
    <property type="entry name" value="NAD(P)-binding Rossmann-like Domain"/>
    <property type="match status" value="1"/>
</dbReference>
<dbReference type="SUPFAM" id="SSF51735">
    <property type="entry name" value="NAD(P)-binding Rossmann-fold domains"/>
    <property type="match status" value="1"/>
</dbReference>
<keyword evidence="5" id="KW-1185">Reference proteome</keyword>
<dbReference type="FunFam" id="3.40.50.720:FF:000084">
    <property type="entry name" value="Short-chain dehydrogenase reductase"/>
    <property type="match status" value="1"/>
</dbReference>
<reference evidence="4" key="1">
    <citation type="journal article" date="2023" name="Mol. Phylogenet. Evol.">
        <title>Genome-scale phylogeny and comparative genomics of the fungal order Sordariales.</title>
        <authorList>
            <person name="Hensen N."/>
            <person name="Bonometti L."/>
            <person name="Westerberg I."/>
            <person name="Brannstrom I.O."/>
            <person name="Guillou S."/>
            <person name="Cros-Aarteil S."/>
            <person name="Calhoun S."/>
            <person name="Haridas S."/>
            <person name="Kuo A."/>
            <person name="Mondo S."/>
            <person name="Pangilinan J."/>
            <person name="Riley R."/>
            <person name="LaButti K."/>
            <person name="Andreopoulos B."/>
            <person name="Lipzen A."/>
            <person name="Chen C."/>
            <person name="Yan M."/>
            <person name="Daum C."/>
            <person name="Ng V."/>
            <person name="Clum A."/>
            <person name="Steindorff A."/>
            <person name="Ohm R.A."/>
            <person name="Martin F."/>
            <person name="Silar P."/>
            <person name="Natvig D.O."/>
            <person name="Lalanne C."/>
            <person name="Gautier V."/>
            <person name="Ament-Velasquez S.L."/>
            <person name="Kruys A."/>
            <person name="Hutchinson M.I."/>
            <person name="Powell A.J."/>
            <person name="Barry K."/>
            <person name="Miller A.N."/>
            <person name="Grigoriev I.V."/>
            <person name="Debuchy R."/>
            <person name="Gladieux P."/>
            <person name="Hiltunen Thoren M."/>
            <person name="Johannesson H."/>
        </authorList>
    </citation>
    <scope>NUCLEOTIDE SEQUENCE</scope>
    <source>
        <strain evidence="4">CBS 508.74</strain>
    </source>
</reference>
<proteinExistence type="inferred from homology"/>
<evidence type="ECO:0000313" key="5">
    <source>
        <dbReference type="Proteomes" id="UP001302812"/>
    </source>
</evidence>
<dbReference type="PRINTS" id="PR00081">
    <property type="entry name" value="GDHRDH"/>
</dbReference>